<reference evidence="2 3" key="1">
    <citation type="submission" date="2013-04" db="EMBL/GenBank/DDBJ databases">
        <title>The Genome Sequence of Bacteroides uniformis dnLKV2.</title>
        <authorList>
            <consortium name="The Broad Institute Genomics Platform"/>
            <consortium name="The Broad Institute Genome Sequencing Center for Infectious Disease"/>
            <person name="Earl A."/>
            <person name="Xavier R."/>
            <person name="Kuhn K."/>
            <person name="Stappenbeck T."/>
            <person name="Walker B."/>
            <person name="Young S."/>
            <person name="Zeng Q."/>
            <person name="Gargeya S."/>
            <person name="Fitzgerald M."/>
            <person name="Haas B."/>
            <person name="Abouelleil A."/>
            <person name="Allen A.W."/>
            <person name="Alvarado L."/>
            <person name="Arachchi H.M."/>
            <person name="Berlin A.M."/>
            <person name="Chapman S.B."/>
            <person name="Gainer-Dewar J."/>
            <person name="Goldberg J."/>
            <person name="Griggs A."/>
            <person name="Gujja S."/>
            <person name="Hansen M."/>
            <person name="Howarth C."/>
            <person name="Imamovic A."/>
            <person name="Ireland A."/>
            <person name="Larimer J."/>
            <person name="McCowan C."/>
            <person name="Murphy C."/>
            <person name="Pearson M."/>
            <person name="Poon T.W."/>
            <person name="Priest M."/>
            <person name="Roberts A."/>
            <person name="Saif S."/>
            <person name="Shea T."/>
            <person name="Sisk P."/>
            <person name="Sykes S."/>
            <person name="Wortman J."/>
            <person name="Nusbaum C."/>
            <person name="Birren B."/>
        </authorList>
    </citation>
    <scope>NUCLEOTIDE SEQUENCE [LARGE SCALE GENOMIC DNA]</scope>
    <source>
        <strain evidence="3">dnLKV2</strain>
    </source>
</reference>
<feature type="domain" description="CobQ/CobB/MinD/ParA nucleotide binding" evidence="1">
    <location>
        <begin position="8"/>
        <end position="212"/>
    </location>
</feature>
<dbReference type="HOGENOM" id="CLU_068207_0_0_10"/>
<dbReference type="PATRIC" id="fig|1235787.3.peg.3327"/>
<proteinExistence type="predicted"/>
<dbReference type="AlphaFoldDB" id="R9HQT4"/>
<accession>R9HQT4</accession>
<sequence length="257" mass="29145">MKKEPLFVAISNQKGGVGKSAITIMLAGYFHYLKGFNVAVVDCDFPQFSLIRMKERDMRTVENSEYFRQLLVNQWNRIHKKAYAIVGAQAENAREATDQLRKDGEYDLILVDLPGTVNSAGVIRTIINMDYVITPIIADRIVMHSSLSFSTTVLEYVREHPDIPLKDILFFWNKKDARASTEVFDAYNSIMKDLGLTLLDAVIPDTNRYDKELSTQSKNYFRCTLFPPPAKLMKGSGLSELAEELIVKLKLDGHGEK</sequence>
<dbReference type="InterPro" id="IPR050678">
    <property type="entry name" value="DNA_Partitioning_ATPase"/>
</dbReference>
<evidence type="ECO:0000259" key="1">
    <source>
        <dbReference type="Pfam" id="PF01656"/>
    </source>
</evidence>
<protein>
    <recommendedName>
        <fullName evidence="1">CobQ/CobB/MinD/ParA nucleotide binding domain-containing protein</fullName>
    </recommendedName>
</protein>
<gene>
    <name evidence="2" type="ORF">C801_03274</name>
</gene>
<name>R9HQT4_BACUN</name>
<dbReference type="Pfam" id="PF01656">
    <property type="entry name" value="CbiA"/>
    <property type="match status" value="1"/>
</dbReference>
<dbReference type="CDD" id="cd02042">
    <property type="entry name" value="ParAB_family"/>
    <property type="match status" value="1"/>
</dbReference>
<dbReference type="Gene3D" id="3.40.50.300">
    <property type="entry name" value="P-loop containing nucleotide triphosphate hydrolases"/>
    <property type="match status" value="1"/>
</dbReference>
<dbReference type="PANTHER" id="PTHR13696:SF52">
    <property type="entry name" value="PARA FAMILY PROTEIN CT_582"/>
    <property type="match status" value="1"/>
</dbReference>
<organism evidence="2 3">
    <name type="scientific">Bacteroides uniformis dnLKV2</name>
    <dbReference type="NCBI Taxonomy" id="1235787"/>
    <lineage>
        <taxon>Bacteria</taxon>
        <taxon>Pseudomonadati</taxon>
        <taxon>Bacteroidota</taxon>
        <taxon>Bacteroidia</taxon>
        <taxon>Bacteroidales</taxon>
        <taxon>Bacteroidaceae</taxon>
        <taxon>Bacteroides</taxon>
    </lineage>
</organism>
<evidence type="ECO:0000313" key="3">
    <source>
        <dbReference type="Proteomes" id="UP000014212"/>
    </source>
</evidence>
<dbReference type="InterPro" id="IPR002586">
    <property type="entry name" value="CobQ/CobB/MinD/ParA_Nub-bd_dom"/>
</dbReference>
<dbReference type="SUPFAM" id="SSF52540">
    <property type="entry name" value="P-loop containing nucleoside triphosphate hydrolases"/>
    <property type="match status" value="1"/>
</dbReference>
<dbReference type="EMBL" id="ASSO01000011">
    <property type="protein sequence ID" value="EOS06408.1"/>
    <property type="molecule type" value="Genomic_DNA"/>
</dbReference>
<dbReference type="Proteomes" id="UP000014212">
    <property type="component" value="Unassembled WGS sequence"/>
</dbReference>
<evidence type="ECO:0000313" key="2">
    <source>
        <dbReference type="EMBL" id="EOS06408.1"/>
    </source>
</evidence>
<dbReference type="InterPro" id="IPR027417">
    <property type="entry name" value="P-loop_NTPase"/>
</dbReference>
<comment type="caution">
    <text evidence="2">The sequence shown here is derived from an EMBL/GenBank/DDBJ whole genome shotgun (WGS) entry which is preliminary data.</text>
</comment>
<dbReference type="PANTHER" id="PTHR13696">
    <property type="entry name" value="P-LOOP CONTAINING NUCLEOSIDE TRIPHOSPHATE HYDROLASE"/>
    <property type="match status" value="1"/>
</dbReference>
<dbReference type="RefSeq" id="WP_016274042.1">
    <property type="nucleotide sequence ID" value="NZ_KE159488.1"/>
</dbReference>